<gene>
    <name evidence="2" type="ORF">Mbo2_046</name>
</gene>
<name>A0A9E7IPL3_9CAUD</name>
<dbReference type="Proteomes" id="UP001057233">
    <property type="component" value="Segment"/>
</dbReference>
<protein>
    <submittedName>
        <fullName evidence="2">Uncharacterized protein</fullName>
    </submittedName>
</protein>
<evidence type="ECO:0000313" key="3">
    <source>
        <dbReference type="Proteomes" id="UP001057233"/>
    </source>
</evidence>
<accession>A0A9E7IPL3</accession>
<evidence type="ECO:0000256" key="1">
    <source>
        <dbReference type="SAM" id="MobiDB-lite"/>
    </source>
</evidence>
<feature type="region of interest" description="Disordered" evidence="1">
    <location>
        <begin position="17"/>
        <end position="39"/>
    </location>
</feature>
<reference evidence="2" key="1">
    <citation type="submission" date="2022-04" db="EMBL/GenBank/DDBJ databases">
        <authorList>
            <person name="Hwangbo M."/>
            <person name="Wang B."/>
            <person name="Gill J.J."/>
            <person name="Chu K.-H."/>
            <person name="Young R."/>
        </authorList>
    </citation>
    <scope>NUCLEOTIDE SEQUENCE</scope>
</reference>
<evidence type="ECO:0000313" key="2">
    <source>
        <dbReference type="EMBL" id="URG17416.1"/>
    </source>
</evidence>
<proteinExistence type="predicted"/>
<feature type="region of interest" description="Disordered" evidence="1">
    <location>
        <begin position="91"/>
        <end position="112"/>
    </location>
</feature>
<organism evidence="2 3">
    <name type="scientific">Rhodococcus phage Mbo2</name>
    <dbReference type="NCBI Taxonomy" id="2936911"/>
    <lineage>
        <taxon>Viruses</taxon>
        <taxon>Duplodnaviria</taxon>
        <taxon>Heunggongvirae</taxon>
        <taxon>Uroviricota</taxon>
        <taxon>Caudoviricetes</taxon>
        <taxon>Caudoviricetes incertae sedis</taxon>
        <taxon>Mboduovirus</taxon>
        <taxon>Mboduovirus mbo2</taxon>
    </lineage>
</organism>
<feature type="compositionally biased region" description="Basic and acidic residues" evidence="1">
    <location>
        <begin position="96"/>
        <end position="112"/>
    </location>
</feature>
<dbReference type="EMBL" id="ON191531">
    <property type="protein sequence ID" value="URG17416.1"/>
    <property type="molecule type" value="Genomic_DNA"/>
</dbReference>
<sequence length="112" mass="12165">MYKALVKVWKTKEKASEVKISQPRGGAHNPTGDEGRGNDELMSIVVTAQTPGGLVKKVNTMVGVGLTEEMEEDAVSGPGYPTPYADMKRAATVTRPKVEKPTEAEPWVEDHQ</sequence>
<keyword evidence="3" id="KW-1185">Reference proteome</keyword>